<keyword evidence="1" id="KW-0677">Repeat</keyword>
<feature type="domain" description="DUF3447" evidence="4">
    <location>
        <begin position="184"/>
        <end position="255"/>
    </location>
</feature>
<keyword evidence="2 3" id="KW-0040">ANK repeat</keyword>
<dbReference type="VEuPathDB" id="TrichDB:TVAGG3_0037090"/>
<evidence type="ECO:0000256" key="1">
    <source>
        <dbReference type="ARBA" id="ARBA00022737"/>
    </source>
</evidence>
<gene>
    <name evidence="5" type="ORF">TVAG_114730</name>
</gene>
<dbReference type="VEuPathDB" id="TrichDB:TVAG_114730"/>
<dbReference type="InterPro" id="IPR002110">
    <property type="entry name" value="Ankyrin_rpt"/>
</dbReference>
<dbReference type="InterPro" id="IPR020683">
    <property type="entry name" value="DUF3447"/>
</dbReference>
<accession>A2FGJ6</accession>
<dbReference type="AlphaFoldDB" id="A2FGJ6"/>
<dbReference type="SUPFAM" id="SSF48403">
    <property type="entry name" value="Ankyrin repeat"/>
    <property type="match status" value="1"/>
</dbReference>
<dbReference type="RefSeq" id="XP_001308892.1">
    <property type="nucleotide sequence ID" value="XM_001308891.1"/>
</dbReference>
<dbReference type="InParanoid" id="A2FGJ6"/>
<dbReference type="OrthoDB" id="341259at2759"/>
<dbReference type="Pfam" id="PF13637">
    <property type="entry name" value="Ank_4"/>
    <property type="match status" value="1"/>
</dbReference>
<dbReference type="STRING" id="5722.A2FGJ6"/>
<dbReference type="PANTHER" id="PTHR24198">
    <property type="entry name" value="ANKYRIN REPEAT AND PROTEIN KINASE DOMAIN-CONTAINING PROTEIN"/>
    <property type="match status" value="1"/>
</dbReference>
<dbReference type="SMR" id="A2FGJ6"/>
<dbReference type="KEGG" id="tva:4753727"/>
<dbReference type="PROSITE" id="PS50088">
    <property type="entry name" value="ANK_REPEAT"/>
    <property type="match status" value="2"/>
</dbReference>
<name>A2FGJ6_TRIV3</name>
<feature type="repeat" description="ANK" evidence="3">
    <location>
        <begin position="303"/>
        <end position="335"/>
    </location>
</feature>
<dbReference type="Pfam" id="PF12796">
    <property type="entry name" value="Ank_2"/>
    <property type="match status" value="1"/>
</dbReference>
<evidence type="ECO:0000313" key="6">
    <source>
        <dbReference type="Proteomes" id="UP000001542"/>
    </source>
</evidence>
<evidence type="ECO:0000256" key="3">
    <source>
        <dbReference type="PROSITE-ProRule" id="PRU00023"/>
    </source>
</evidence>
<dbReference type="PROSITE" id="PS50297">
    <property type="entry name" value="ANK_REP_REGION"/>
    <property type="match status" value="2"/>
</dbReference>
<evidence type="ECO:0000313" key="5">
    <source>
        <dbReference type="EMBL" id="EAX95962.1"/>
    </source>
</evidence>
<dbReference type="Gene3D" id="1.25.40.20">
    <property type="entry name" value="Ankyrin repeat-containing domain"/>
    <property type="match status" value="2"/>
</dbReference>
<dbReference type="Pfam" id="PF11929">
    <property type="entry name" value="DUF3447"/>
    <property type="match status" value="1"/>
</dbReference>
<dbReference type="SMART" id="SM00248">
    <property type="entry name" value="ANK"/>
    <property type="match status" value="7"/>
</dbReference>
<evidence type="ECO:0000256" key="2">
    <source>
        <dbReference type="ARBA" id="ARBA00023043"/>
    </source>
</evidence>
<feature type="repeat" description="ANK" evidence="3">
    <location>
        <begin position="369"/>
        <end position="401"/>
    </location>
</feature>
<dbReference type="Proteomes" id="UP000001542">
    <property type="component" value="Unassembled WGS sequence"/>
</dbReference>
<dbReference type="EMBL" id="DS113780">
    <property type="protein sequence ID" value="EAX95962.1"/>
    <property type="molecule type" value="Genomic_DNA"/>
</dbReference>
<dbReference type="InterPro" id="IPR036770">
    <property type="entry name" value="Ankyrin_rpt-contain_sf"/>
</dbReference>
<reference evidence="5" key="2">
    <citation type="journal article" date="2007" name="Science">
        <title>Draft genome sequence of the sexually transmitted pathogen Trichomonas vaginalis.</title>
        <authorList>
            <person name="Carlton J.M."/>
            <person name="Hirt R.P."/>
            <person name="Silva J.C."/>
            <person name="Delcher A.L."/>
            <person name="Schatz M."/>
            <person name="Zhao Q."/>
            <person name="Wortman J.R."/>
            <person name="Bidwell S.L."/>
            <person name="Alsmark U.C.M."/>
            <person name="Besteiro S."/>
            <person name="Sicheritz-Ponten T."/>
            <person name="Noel C.J."/>
            <person name="Dacks J.B."/>
            <person name="Foster P.G."/>
            <person name="Simillion C."/>
            <person name="Van de Peer Y."/>
            <person name="Miranda-Saavedra D."/>
            <person name="Barton G.J."/>
            <person name="Westrop G.D."/>
            <person name="Mueller S."/>
            <person name="Dessi D."/>
            <person name="Fiori P.L."/>
            <person name="Ren Q."/>
            <person name="Paulsen I."/>
            <person name="Zhang H."/>
            <person name="Bastida-Corcuera F.D."/>
            <person name="Simoes-Barbosa A."/>
            <person name="Brown M.T."/>
            <person name="Hayes R.D."/>
            <person name="Mukherjee M."/>
            <person name="Okumura C.Y."/>
            <person name="Schneider R."/>
            <person name="Smith A.J."/>
            <person name="Vanacova S."/>
            <person name="Villalvazo M."/>
            <person name="Haas B.J."/>
            <person name="Pertea M."/>
            <person name="Feldblyum T.V."/>
            <person name="Utterback T.R."/>
            <person name="Shu C.L."/>
            <person name="Osoegawa K."/>
            <person name="de Jong P.J."/>
            <person name="Hrdy I."/>
            <person name="Horvathova L."/>
            <person name="Zubacova Z."/>
            <person name="Dolezal P."/>
            <person name="Malik S.B."/>
            <person name="Logsdon J.M. Jr."/>
            <person name="Henze K."/>
            <person name="Gupta A."/>
            <person name="Wang C.C."/>
            <person name="Dunne R.L."/>
            <person name="Upcroft J.A."/>
            <person name="Upcroft P."/>
            <person name="White O."/>
            <person name="Salzberg S.L."/>
            <person name="Tang P."/>
            <person name="Chiu C.-H."/>
            <person name="Lee Y.-S."/>
            <person name="Embley T.M."/>
            <person name="Coombs G.H."/>
            <person name="Mottram J.C."/>
            <person name="Tachezy J."/>
            <person name="Fraser-Liggett C.M."/>
            <person name="Johnson P.J."/>
        </authorList>
    </citation>
    <scope>NUCLEOTIDE SEQUENCE [LARGE SCALE GENOMIC DNA]</scope>
    <source>
        <strain evidence="5">G3</strain>
    </source>
</reference>
<protein>
    <recommendedName>
        <fullName evidence="4">DUF3447 domain-containing protein</fullName>
    </recommendedName>
</protein>
<keyword evidence="6" id="KW-1185">Reference proteome</keyword>
<organism evidence="5 6">
    <name type="scientific">Trichomonas vaginalis (strain ATCC PRA-98 / G3)</name>
    <dbReference type="NCBI Taxonomy" id="412133"/>
    <lineage>
        <taxon>Eukaryota</taxon>
        <taxon>Metamonada</taxon>
        <taxon>Parabasalia</taxon>
        <taxon>Trichomonadida</taxon>
        <taxon>Trichomonadidae</taxon>
        <taxon>Trichomonas</taxon>
    </lineage>
</organism>
<evidence type="ECO:0000259" key="4">
    <source>
        <dbReference type="Pfam" id="PF11929"/>
    </source>
</evidence>
<sequence length="429" mass="49391">MIKDLDDLPPEHQDLLELSEMLWEANDTNTTRILELAVNLVQNNQLTIFNVLAMIDYICSKRIKQLNFYENLYSGVIAALNYQIKTKLRFESKYLQALLVLRRKINFYAPSEFENSTEQEILDIYPQGTLSHIIFWDKFDDLQTMITNTVDFNNQMMINKESLLDFSSRCGAINCFKFFVNSGCKITKETFKNSFIGNCYEIIHICERSVEITDWCIRLAVNNHHNEVVEYLVEKYGMTFTWMSPLNSFNFKCFYEKLIGATNIDEIDATGHSALMAATTCEFASICNLLLDMNANIELPDYNGNTALFLAMMNNHPHIVKLLLERRANVDAINNSSLTPLIASIKYNKTECAEVIIRYVSNVNYCDSNGTTPLMYAVINNNITMVRLLLEKNANIEFTTNEKNAISLASKFKNAEILKMLTDHQRRTK</sequence>
<proteinExistence type="predicted"/>
<reference evidence="5" key="1">
    <citation type="submission" date="2006-10" db="EMBL/GenBank/DDBJ databases">
        <authorList>
            <person name="Amadeo P."/>
            <person name="Zhao Q."/>
            <person name="Wortman J."/>
            <person name="Fraser-Liggett C."/>
            <person name="Carlton J."/>
        </authorList>
    </citation>
    <scope>NUCLEOTIDE SEQUENCE</scope>
    <source>
        <strain evidence="5">G3</strain>
    </source>
</reference>
<dbReference type="PANTHER" id="PTHR24198:SF165">
    <property type="entry name" value="ANKYRIN REPEAT-CONTAINING PROTEIN-RELATED"/>
    <property type="match status" value="1"/>
</dbReference>